<dbReference type="Proteomes" id="UP000595437">
    <property type="component" value="Chromosome 5"/>
</dbReference>
<evidence type="ECO:0000313" key="1">
    <source>
        <dbReference type="EMBL" id="QQP54783.1"/>
    </source>
</evidence>
<dbReference type="OrthoDB" id="9996331at2759"/>
<organism evidence="1 2">
    <name type="scientific">Caligus rogercresseyi</name>
    <name type="common">Sea louse</name>
    <dbReference type="NCBI Taxonomy" id="217165"/>
    <lineage>
        <taxon>Eukaryota</taxon>
        <taxon>Metazoa</taxon>
        <taxon>Ecdysozoa</taxon>
        <taxon>Arthropoda</taxon>
        <taxon>Crustacea</taxon>
        <taxon>Multicrustacea</taxon>
        <taxon>Hexanauplia</taxon>
        <taxon>Copepoda</taxon>
        <taxon>Siphonostomatoida</taxon>
        <taxon>Caligidae</taxon>
        <taxon>Caligus</taxon>
    </lineage>
</organism>
<keyword evidence="2" id="KW-1185">Reference proteome</keyword>
<dbReference type="GO" id="GO:0003676">
    <property type="term" value="F:nucleic acid binding"/>
    <property type="evidence" value="ECO:0007669"/>
    <property type="project" value="InterPro"/>
</dbReference>
<dbReference type="Gene3D" id="3.30.420.10">
    <property type="entry name" value="Ribonuclease H-like superfamily/Ribonuclease H"/>
    <property type="match status" value="1"/>
</dbReference>
<dbReference type="EMBL" id="CP045894">
    <property type="protein sequence ID" value="QQP54783.1"/>
    <property type="molecule type" value="Genomic_DNA"/>
</dbReference>
<evidence type="ECO:0000313" key="2">
    <source>
        <dbReference type="Proteomes" id="UP000595437"/>
    </source>
</evidence>
<accession>A0A7T8QTR7</accession>
<gene>
    <name evidence="1" type="ORF">FKW44_007724</name>
</gene>
<dbReference type="AlphaFoldDB" id="A0A7T8QTR7"/>
<dbReference type="InterPro" id="IPR036397">
    <property type="entry name" value="RNaseH_sf"/>
</dbReference>
<protein>
    <submittedName>
        <fullName evidence="1">Transposable element tcb1 transposase</fullName>
    </submittedName>
</protein>
<proteinExistence type="predicted"/>
<sequence length="64" mass="7146">MPILAGSVGSTCRRPLDGLCGLGTLYTFQQDSAPAHKAKLVQSWLKKNMPNFWDFNTWHPNSPD</sequence>
<name>A0A7T8QTR7_CALRO</name>
<reference evidence="2" key="1">
    <citation type="submission" date="2021-01" db="EMBL/GenBank/DDBJ databases">
        <title>Caligus Genome Assembly.</title>
        <authorList>
            <person name="Gallardo-Escarate C."/>
        </authorList>
    </citation>
    <scope>NUCLEOTIDE SEQUENCE [LARGE SCALE GENOMIC DNA]</scope>
</reference>